<keyword evidence="2" id="KW-1185">Reference proteome</keyword>
<dbReference type="Proteomes" id="UP001060085">
    <property type="component" value="Linkage Group LG05"/>
</dbReference>
<reference evidence="2" key="1">
    <citation type="journal article" date="2023" name="Nat. Plants">
        <title>Single-cell RNA sequencing provides a high-resolution roadmap for understanding the multicellular compartmentation of specialized metabolism.</title>
        <authorList>
            <person name="Sun S."/>
            <person name="Shen X."/>
            <person name="Li Y."/>
            <person name="Li Y."/>
            <person name="Wang S."/>
            <person name="Li R."/>
            <person name="Zhang H."/>
            <person name="Shen G."/>
            <person name="Guo B."/>
            <person name="Wei J."/>
            <person name="Xu J."/>
            <person name="St-Pierre B."/>
            <person name="Chen S."/>
            <person name="Sun C."/>
        </authorList>
    </citation>
    <scope>NUCLEOTIDE SEQUENCE [LARGE SCALE GENOMIC DNA]</scope>
</reference>
<protein>
    <submittedName>
        <fullName evidence="1">Uncharacterized protein</fullName>
    </submittedName>
</protein>
<organism evidence="1 2">
    <name type="scientific">Catharanthus roseus</name>
    <name type="common">Madagascar periwinkle</name>
    <name type="synonym">Vinca rosea</name>
    <dbReference type="NCBI Taxonomy" id="4058"/>
    <lineage>
        <taxon>Eukaryota</taxon>
        <taxon>Viridiplantae</taxon>
        <taxon>Streptophyta</taxon>
        <taxon>Embryophyta</taxon>
        <taxon>Tracheophyta</taxon>
        <taxon>Spermatophyta</taxon>
        <taxon>Magnoliopsida</taxon>
        <taxon>eudicotyledons</taxon>
        <taxon>Gunneridae</taxon>
        <taxon>Pentapetalae</taxon>
        <taxon>asterids</taxon>
        <taxon>lamiids</taxon>
        <taxon>Gentianales</taxon>
        <taxon>Apocynaceae</taxon>
        <taxon>Rauvolfioideae</taxon>
        <taxon>Vinceae</taxon>
        <taxon>Catharanthinae</taxon>
        <taxon>Catharanthus</taxon>
    </lineage>
</organism>
<sequence>MRRNTEMVQKKPFPRVSSGNRMAITPKTAFSRRKRSETDDKHWEFLDEIEAPLWVDLTLECESGYNDKDDEWFHVIHPFHECSSRQLIAKFGHSAEDHVNLELDIQEKSSPRIPLSVSKSRGKDYRRNGVQGNQMVMFNDQHPVKTLNQKSSFLSSNSNRMTGSKSSNGRRKEVAGSSSGSRVESSLSEMAGPCDIRKVPPLCDQKFTSNSNVSEKGESSSSSTITSEGNGPQHQNSLEVSSHSFGQTRGFLSALKVSLRKSCVTRQASRVEIANGRLSEGQKSSSGKTSVGSSTNLGDGRRIWAARHSKDMTPPDSKNLGTSVACKQNLHEAKLPKAPDLQPHCTISNPKLRSQSFKSLPINQETSKVKQQKLHANVLVPHSVNKHYPPTATVKVKEKVVASSCGQIPRGRKENLAAKVAPRQKLSMRNTMHVPRVTPRVPEKSVRTTSIVPMVKERINDRSKVKKTGTMPEKVYFR</sequence>
<evidence type="ECO:0000313" key="2">
    <source>
        <dbReference type="Proteomes" id="UP001060085"/>
    </source>
</evidence>
<proteinExistence type="predicted"/>
<gene>
    <name evidence="1" type="ORF">M9H77_22033</name>
</gene>
<comment type="caution">
    <text evidence="1">The sequence shown here is derived from an EMBL/GenBank/DDBJ whole genome shotgun (WGS) entry which is preliminary data.</text>
</comment>
<evidence type="ECO:0000313" key="1">
    <source>
        <dbReference type="EMBL" id="KAI5662710.1"/>
    </source>
</evidence>
<dbReference type="EMBL" id="CM044705">
    <property type="protein sequence ID" value="KAI5662710.1"/>
    <property type="molecule type" value="Genomic_DNA"/>
</dbReference>
<name>A0ACC0APB3_CATRO</name>
<accession>A0ACC0APB3</accession>